<protein>
    <recommendedName>
        <fullName evidence="7">DUF1720 domain-containing protein</fullName>
    </recommendedName>
</protein>
<organism evidence="8 9">
    <name type="scientific">Pisolithus tinctorius Marx 270</name>
    <dbReference type="NCBI Taxonomy" id="870435"/>
    <lineage>
        <taxon>Eukaryota</taxon>
        <taxon>Fungi</taxon>
        <taxon>Dikarya</taxon>
        <taxon>Basidiomycota</taxon>
        <taxon>Agaricomycotina</taxon>
        <taxon>Agaricomycetes</taxon>
        <taxon>Agaricomycetidae</taxon>
        <taxon>Boletales</taxon>
        <taxon>Sclerodermatineae</taxon>
        <taxon>Pisolithaceae</taxon>
        <taxon>Pisolithus</taxon>
    </lineage>
</organism>
<dbReference type="EMBL" id="KN832012">
    <property type="protein sequence ID" value="KIN98747.1"/>
    <property type="molecule type" value="Genomic_DNA"/>
</dbReference>
<proteinExistence type="predicted"/>
<keyword evidence="6" id="KW-0472">Membrane</keyword>
<dbReference type="HOGENOM" id="CLU_1860054_0_0_1"/>
<evidence type="ECO:0000313" key="8">
    <source>
        <dbReference type="EMBL" id="KIN98747.1"/>
    </source>
</evidence>
<evidence type="ECO:0000259" key="7">
    <source>
        <dbReference type="Pfam" id="PF08226"/>
    </source>
</evidence>
<sequence>EGLYTSRSSIPTHTSASTWIPVPYANRLSGFTVHLVGLVGFCMLSRRDSQVRRRVLVSGPHRLLFLLFPVNCNKTFLRPHHLLRPNSSHLHLNPAQNRFRGPSLEPQPTGLVPQPTGCTGRMPAPFMPQMTGFVDPRL</sequence>
<keyword evidence="3" id="KW-0963">Cytoplasm</keyword>
<feature type="non-terminal residue" evidence="8">
    <location>
        <position position="1"/>
    </location>
</feature>
<evidence type="ECO:0000256" key="4">
    <source>
        <dbReference type="ARBA" id="ARBA00022583"/>
    </source>
</evidence>
<dbReference type="STRING" id="870435.A0A0C3IP55"/>
<evidence type="ECO:0000313" key="9">
    <source>
        <dbReference type="Proteomes" id="UP000054217"/>
    </source>
</evidence>
<dbReference type="AlphaFoldDB" id="A0A0C3IP55"/>
<name>A0A0C3IP55_PISTI</name>
<reference evidence="9" key="2">
    <citation type="submission" date="2015-01" db="EMBL/GenBank/DDBJ databases">
        <title>Evolutionary Origins and Diversification of the Mycorrhizal Mutualists.</title>
        <authorList>
            <consortium name="DOE Joint Genome Institute"/>
            <consortium name="Mycorrhizal Genomics Consortium"/>
            <person name="Kohler A."/>
            <person name="Kuo A."/>
            <person name="Nagy L.G."/>
            <person name="Floudas D."/>
            <person name="Copeland A."/>
            <person name="Barry K.W."/>
            <person name="Cichocki N."/>
            <person name="Veneault-Fourrey C."/>
            <person name="LaButti K."/>
            <person name="Lindquist E.A."/>
            <person name="Lipzen A."/>
            <person name="Lundell T."/>
            <person name="Morin E."/>
            <person name="Murat C."/>
            <person name="Riley R."/>
            <person name="Ohm R."/>
            <person name="Sun H."/>
            <person name="Tunlid A."/>
            <person name="Henrissat B."/>
            <person name="Grigoriev I.V."/>
            <person name="Hibbett D.S."/>
            <person name="Martin F."/>
        </authorList>
    </citation>
    <scope>NUCLEOTIDE SEQUENCE [LARGE SCALE GENOMIC DNA]</scope>
    <source>
        <strain evidence="9">Marx 270</strain>
    </source>
</reference>
<evidence type="ECO:0000256" key="6">
    <source>
        <dbReference type="ARBA" id="ARBA00023136"/>
    </source>
</evidence>
<feature type="domain" description="DUF1720" evidence="7">
    <location>
        <begin position="99"/>
        <end position="133"/>
    </location>
</feature>
<dbReference type="GO" id="GO:0016020">
    <property type="term" value="C:membrane"/>
    <property type="evidence" value="ECO:0007669"/>
    <property type="project" value="UniProtKB-SubCell"/>
</dbReference>
<comment type="subcellular location">
    <subcellularLocation>
        <location evidence="2">Cytoplasm</location>
    </subcellularLocation>
    <subcellularLocation>
        <location evidence="1">Membrane</location>
        <topology evidence="1">Peripheral membrane protein</topology>
    </subcellularLocation>
</comment>
<gene>
    <name evidence="8" type="ORF">M404DRAFT_966739</name>
</gene>
<keyword evidence="5" id="KW-0677">Repeat</keyword>
<dbReference type="InParanoid" id="A0A0C3IP55"/>
<evidence type="ECO:0000256" key="1">
    <source>
        <dbReference type="ARBA" id="ARBA00004170"/>
    </source>
</evidence>
<keyword evidence="4" id="KW-0254">Endocytosis</keyword>
<evidence type="ECO:0000256" key="2">
    <source>
        <dbReference type="ARBA" id="ARBA00004496"/>
    </source>
</evidence>
<evidence type="ECO:0000256" key="5">
    <source>
        <dbReference type="ARBA" id="ARBA00022737"/>
    </source>
</evidence>
<dbReference type="OrthoDB" id="1716625at2759"/>
<dbReference type="GO" id="GO:0005737">
    <property type="term" value="C:cytoplasm"/>
    <property type="evidence" value="ECO:0007669"/>
    <property type="project" value="UniProtKB-SubCell"/>
</dbReference>
<accession>A0A0C3IP55</accession>
<keyword evidence="9" id="KW-1185">Reference proteome</keyword>
<dbReference type="GO" id="GO:0006897">
    <property type="term" value="P:endocytosis"/>
    <property type="evidence" value="ECO:0007669"/>
    <property type="project" value="UniProtKB-KW"/>
</dbReference>
<dbReference type="InterPro" id="IPR013182">
    <property type="entry name" value="DUF1720"/>
</dbReference>
<dbReference type="Proteomes" id="UP000054217">
    <property type="component" value="Unassembled WGS sequence"/>
</dbReference>
<evidence type="ECO:0000256" key="3">
    <source>
        <dbReference type="ARBA" id="ARBA00022490"/>
    </source>
</evidence>
<dbReference type="Pfam" id="PF08226">
    <property type="entry name" value="DUF1720"/>
    <property type="match status" value="1"/>
</dbReference>
<reference evidence="8 9" key="1">
    <citation type="submission" date="2014-04" db="EMBL/GenBank/DDBJ databases">
        <authorList>
            <consortium name="DOE Joint Genome Institute"/>
            <person name="Kuo A."/>
            <person name="Kohler A."/>
            <person name="Costa M.D."/>
            <person name="Nagy L.G."/>
            <person name="Floudas D."/>
            <person name="Copeland A."/>
            <person name="Barry K.W."/>
            <person name="Cichocki N."/>
            <person name="Veneault-Fourrey C."/>
            <person name="LaButti K."/>
            <person name="Lindquist E.A."/>
            <person name="Lipzen A."/>
            <person name="Lundell T."/>
            <person name="Morin E."/>
            <person name="Murat C."/>
            <person name="Sun H."/>
            <person name="Tunlid A."/>
            <person name="Henrissat B."/>
            <person name="Grigoriev I.V."/>
            <person name="Hibbett D.S."/>
            <person name="Martin F."/>
            <person name="Nordberg H.P."/>
            <person name="Cantor M.N."/>
            <person name="Hua S.X."/>
        </authorList>
    </citation>
    <scope>NUCLEOTIDE SEQUENCE [LARGE SCALE GENOMIC DNA]</scope>
    <source>
        <strain evidence="8 9">Marx 270</strain>
    </source>
</reference>